<dbReference type="PANTHER" id="PTHR31234:SF66">
    <property type="entry name" value="LATE EMBRYOGENESIS ABUNDANT PROTEIN"/>
    <property type="match status" value="1"/>
</dbReference>
<dbReference type="GO" id="GO:0098542">
    <property type="term" value="P:defense response to other organism"/>
    <property type="evidence" value="ECO:0007669"/>
    <property type="project" value="InterPro"/>
</dbReference>
<comment type="caution">
    <text evidence="4">The sequence shown here is derived from an EMBL/GenBank/DDBJ whole genome shotgun (WGS) entry which is preliminary data.</text>
</comment>
<evidence type="ECO:0000256" key="2">
    <source>
        <dbReference type="ARBA" id="ARBA00023136"/>
    </source>
</evidence>
<keyword evidence="2 3" id="KW-0472">Membrane</keyword>
<dbReference type="AlphaFoldDB" id="A0AAV1SUU9"/>
<gene>
    <name evidence="4" type="ORF">DCAF_LOCUS27547</name>
</gene>
<dbReference type="GO" id="GO:0005886">
    <property type="term" value="C:plasma membrane"/>
    <property type="evidence" value="ECO:0007669"/>
    <property type="project" value="TreeGrafter"/>
</dbReference>
<keyword evidence="3" id="KW-1133">Transmembrane helix</keyword>
<evidence type="ECO:0000313" key="5">
    <source>
        <dbReference type="Proteomes" id="UP001314170"/>
    </source>
</evidence>
<comment type="subcellular location">
    <subcellularLocation>
        <location evidence="1">Membrane</location>
    </subcellularLocation>
</comment>
<evidence type="ECO:0000313" key="4">
    <source>
        <dbReference type="EMBL" id="CAK7357261.1"/>
    </source>
</evidence>
<dbReference type="InterPro" id="IPR044839">
    <property type="entry name" value="NDR1-like"/>
</dbReference>
<name>A0AAV1SUU9_9ROSI</name>
<proteinExistence type="predicted"/>
<keyword evidence="3" id="KW-0812">Transmembrane</keyword>
<dbReference type="PANTHER" id="PTHR31234">
    <property type="entry name" value="LATE EMBRYOGENESIS ABUNDANT (LEA) HYDROXYPROLINE-RICH GLYCOPROTEIN FAMILY"/>
    <property type="match status" value="1"/>
</dbReference>
<accession>A0AAV1SUU9</accession>
<keyword evidence="5" id="KW-1185">Reference proteome</keyword>
<evidence type="ECO:0008006" key="6">
    <source>
        <dbReference type="Google" id="ProtNLM"/>
    </source>
</evidence>
<dbReference type="Proteomes" id="UP001314170">
    <property type="component" value="Unassembled WGS sequence"/>
</dbReference>
<evidence type="ECO:0000256" key="1">
    <source>
        <dbReference type="ARBA" id="ARBA00004370"/>
    </source>
</evidence>
<feature type="transmembrane region" description="Helical" evidence="3">
    <location>
        <begin position="18"/>
        <end position="48"/>
    </location>
</feature>
<organism evidence="4 5">
    <name type="scientific">Dovyalis caffra</name>
    <dbReference type="NCBI Taxonomy" id="77055"/>
    <lineage>
        <taxon>Eukaryota</taxon>
        <taxon>Viridiplantae</taxon>
        <taxon>Streptophyta</taxon>
        <taxon>Embryophyta</taxon>
        <taxon>Tracheophyta</taxon>
        <taxon>Spermatophyta</taxon>
        <taxon>Magnoliopsida</taxon>
        <taxon>eudicotyledons</taxon>
        <taxon>Gunneridae</taxon>
        <taxon>Pentapetalae</taxon>
        <taxon>rosids</taxon>
        <taxon>fabids</taxon>
        <taxon>Malpighiales</taxon>
        <taxon>Salicaceae</taxon>
        <taxon>Flacourtieae</taxon>
        <taxon>Dovyalis</taxon>
    </lineage>
</organism>
<sequence length="203" mass="22912">MPQKLTRNGYRDPPRTHLLWWCAAIICALLTIAIIIAGIVVFIGYLVIHPRVPIISVVDAGLPHFNYDGAGVLVTQINIKVRSKNDNRKAHASFSDFNLELLFQGIRIAILSAGPYEVKKNDSVDFNYEYTSDPMPLNPKQMDNVDAYLREDEAKFELKGGVRARWKVGVLGSVKFLCHLNCQLRFHPSNGSYIPRRCTSRAK</sequence>
<dbReference type="EMBL" id="CAWUPB010001197">
    <property type="protein sequence ID" value="CAK7357261.1"/>
    <property type="molecule type" value="Genomic_DNA"/>
</dbReference>
<protein>
    <recommendedName>
        <fullName evidence="6">Late embryogenesis abundant protein LEA-2 subgroup domain-containing protein</fullName>
    </recommendedName>
</protein>
<reference evidence="4 5" key="1">
    <citation type="submission" date="2024-01" db="EMBL/GenBank/DDBJ databases">
        <authorList>
            <person name="Waweru B."/>
        </authorList>
    </citation>
    <scope>NUCLEOTIDE SEQUENCE [LARGE SCALE GENOMIC DNA]</scope>
</reference>
<evidence type="ECO:0000256" key="3">
    <source>
        <dbReference type="SAM" id="Phobius"/>
    </source>
</evidence>